<feature type="region of interest" description="Disordered" evidence="1">
    <location>
        <begin position="175"/>
        <end position="203"/>
    </location>
</feature>
<evidence type="ECO:0000313" key="3">
    <source>
        <dbReference type="Proteomes" id="UP000193498"/>
    </source>
</evidence>
<keyword evidence="3" id="KW-1185">Reference proteome</keyword>
<proteinExistence type="predicted"/>
<dbReference type="Proteomes" id="UP000193498">
    <property type="component" value="Unassembled WGS sequence"/>
</dbReference>
<evidence type="ECO:0000313" key="2">
    <source>
        <dbReference type="EMBL" id="ORX92279.1"/>
    </source>
</evidence>
<name>A0A1Y1Y2S2_9FUNG</name>
<organism evidence="2 3">
    <name type="scientific">Basidiobolus meristosporus CBS 931.73</name>
    <dbReference type="NCBI Taxonomy" id="1314790"/>
    <lineage>
        <taxon>Eukaryota</taxon>
        <taxon>Fungi</taxon>
        <taxon>Fungi incertae sedis</taxon>
        <taxon>Zoopagomycota</taxon>
        <taxon>Entomophthoromycotina</taxon>
        <taxon>Basidiobolomycetes</taxon>
        <taxon>Basidiobolales</taxon>
        <taxon>Basidiobolaceae</taxon>
        <taxon>Basidiobolus</taxon>
    </lineage>
</organism>
<dbReference type="AlphaFoldDB" id="A0A1Y1Y2S2"/>
<dbReference type="EMBL" id="MCFE01000285">
    <property type="protein sequence ID" value="ORX92279.1"/>
    <property type="molecule type" value="Genomic_DNA"/>
</dbReference>
<feature type="compositionally biased region" description="Basic and acidic residues" evidence="1">
    <location>
        <begin position="193"/>
        <end position="203"/>
    </location>
</feature>
<protein>
    <submittedName>
        <fullName evidence="2">Uncharacterized protein</fullName>
    </submittedName>
</protein>
<dbReference type="InParanoid" id="A0A1Y1Y2S2"/>
<gene>
    <name evidence="2" type="ORF">K493DRAFT_316677</name>
</gene>
<comment type="caution">
    <text evidence="2">The sequence shown here is derived from an EMBL/GenBank/DDBJ whole genome shotgun (WGS) entry which is preliminary data.</text>
</comment>
<sequence>MLFPRTCFTANTVRPLIARTTCQSVARPPTTTPVRHLRTATNGNAGIGTSVLAPALNRIRGGVLPQSTGGASMLSNDSRSHLHTATADAFYPSNTQVFGEFFRANSTSPYLGGTSPPVPSYASSTSYAESELAWDDFTLYDDDSPAGEFSWDVTGATPALFAPLGEVFASALSNTNERKAEDSEMEQENDFISTEHPHSYERQ</sequence>
<accession>A0A1Y1Y2S2</accession>
<evidence type="ECO:0000256" key="1">
    <source>
        <dbReference type="SAM" id="MobiDB-lite"/>
    </source>
</evidence>
<reference evidence="2 3" key="1">
    <citation type="submission" date="2016-07" db="EMBL/GenBank/DDBJ databases">
        <title>Pervasive Adenine N6-methylation of Active Genes in Fungi.</title>
        <authorList>
            <consortium name="DOE Joint Genome Institute"/>
            <person name="Mondo S.J."/>
            <person name="Dannebaum R.O."/>
            <person name="Kuo R.C."/>
            <person name="Labutti K."/>
            <person name="Haridas S."/>
            <person name="Kuo A."/>
            <person name="Salamov A."/>
            <person name="Ahrendt S.R."/>
            <person name="Lipzen A."/>
            <person name="Sullivan W."/>
            <person name="Andreopoulos W.B."/>
            <person name="Clum A."/>
            <person name="Lindquist E."/>
            <person name="Daum C."/>
            <person name="Ramamoorthy G.K."/>
            <person name="Gryganskyi A."/>
            <person name="Culley D."/>
            <person name="Magnuson J.K."/>
            <person name="James T.Y."/>
            <person name="O'Malley M.A."/>
            <person name="Stajich J.E."/>
            <person name="Spatafora J.W."/>
            <person name="Visel A."/>
            <person name="Grigoriev I.V."/>
        </authorList>
    </citation>
    <scope>NUCLEOTIDE SEQUENCE [LARGE SCALE GENOMIC DNA]</scope>
    <source>
        <strain evidence="2 3">CBS 931.73</strain>
    </source>
</reference>